<sequence>MIPSSTELNARGVLRKEVTEAVSACRKHYLEKVSMGTSESKMAVASTPKPDPIQQLKTRRLAQLADPRSPSCGIDRTPIQVNGAASSVQQVPESVGPVYVDPRSPSIGIVRTPLKDSMKITVSSLARRLSTFFLNDVMVGDTTSTPLPPVSFTKHHTLPSVEPQDELNSKAPLLPPHSHDALSRPSDYPSTPADFSSCMGYGSFSSSPFVVVGETQVEVGVEADTTIDEVEEAVLLDESPLNRELSLSMLGCREGVYSPEFFPSEEERPSSPVPPLEDGRDVDHSYAQPGLTCEPVQPAPVPVHEAILPPRTADTPQSPEQECVTGEIAILPEQDLKRTENSNSEPTESEVLLPAIKVPKFDTRSPSQAVFKPQWLGVGFGATGVRARGVQSRGRGPSSPLSARRPATDENKNENKVVLNKPKQRGKTLIGEGRSPLQILKETNSPRNTTSQMKLKVSTPEKQRFGHMDRRALVLSLNKENQ</sequence>
<feature type="region of interest" description="Disordered" evidence="1">
    <location>
        <begin position="260"/>
        <end position="299"/>
    </location>
</feature>
<dbReference type="PANTHER" id="PTHR34756">
    <property type="entry name" value="CELL DIVISION CYCLE-ASSOCIATED PROTEIN 3"/>
    <property type="match status" value="1"/>
</dbReference>
<proteinExistence type="predicted"/>
<feature type="region of interest" description="Disordered" evidence="1">
    <location>
        <begin position="387"/>
        <end position="466"/>
    </location>
</feature>
<feature type="region of interest" description="Disordered" evidence="1">
    <location>
        <begin position="150"/>
        <end position="189"/>
    </location>
</feature>
<dbReference type="InterPro" id="IPR038832">
    <property type="entry name" value="CDCA3"/>
</dbReference>
<evidence type="ECO:0000313" key="2">
    <source>
        <dbReference type="EMBL" id="KAF4088373.1"/>
    </source>
</evidence>
<dbReference type="Proteomes" id="UP000593565">
    <property type="component" value="Unassembled WGS sequence"/>
</dbReference>
<name>A0A7J6AZS1_AMEME</name>
<dbReference type="AlphaFoldDB" id="A0A7J6AZS1"/>
<evidence type="ECO:0008006" key="4">
    <source>
        <dbReference type="Google" id="ProtNLM"/>
    </source>
</evidence>
<evidence type="ECO:0000313" key="3">
    <source>
        <dbReference type="Proteomes" id="UP000593565"/>
    </source>
</evidence>
<feature type="compositionally biased region" description="Polar residues" evidence="1">
    <location>
        <begin position="441"/>
        <end position="453"/>
    </location>
</feature>
<organism evidence="2 3">
    <name type="scientific">Ameiurus melas</name>
    <name type="common">Black bullhead</name>
    <name type="synonym">Silurus melas</name>
    <dbReference type="NCBI Taxonomy" id="219545"/>
    <lineage>
        <taxon>Eukaryota</taxon>
        <taxon>Metazoa</taxon>
        <taxon>Chordata</taxon>
        <taxon>Craniata</taxon>
        <taxon>Vertebrata</taxon>
        <taxon>Euteleostomi</taxon>
        <taxon>Actinopterygii</taxon>
        <taxon>Neopterygii</taxon>
        <taxon>Teleostei</taxon>
        <taxon>Ostariophysi</taxon>
        <taxon>Siluriformes</taxon>
        <taxon>Ictaluridae</taxon>
        <taxon>Ameiurus</taxon>
    </lineage>
</organism>
<comment type="caution">
    <text evidence="2">The sequence shown here is derived from an EMBL/GenBank/DDBJ whole genome shotgun (WGS) entry which is preliminary data.</text>
</comment>
<dbReference type="EMBL" id="JAAGNN010000006">
    <property type="protein sequence ID" value="KAF4088373.1"/>
    <property type="molecule type" value="Genomic_DNA"/>
</dbReference>
<dbReference type="PANTHER" id="PTHR34756:SF1">
    <property type="entry name" value="CELL DIVISION CYCLE-ASSOCIATED PROTEIN 3"/>
    <property type="match status" value="1"/>
</dbReference>
<reference evidence="2 3" key="1">
    <citation type="submission" date="2020-02" db="EMBL/GenBank/DDBJ databases">
        <title>A chromosome-scale genome assembly of the black bullhead catfish (Ameiurus melas).</title>
        <authorList>
            <person name="Wen M."/>
            <person name="Zham M."/>
            <person name="Cabau C."/>
            <person name="Klopp C."/>
            <person name="Donnadieu C."/>
            <person name="Roques C."/>
            <person name="Bouchez O."/>
            <person name="Lampietro C."/>
            <person name="Jouanno E."/>
            <person name="Herpin A."/>
            <person name="Louis A."/>
            <person name="Berthelot C."/>
            <person name="Parey E."/>
            <person name="Roest-Crollius H."/>
            <person name="Braasch I."/>
            <person name="Postlethwait J."/>
            <person name="Robinson-Rechavi M."/>
            <person name="Echchiki A."/>
            <person name="Begum T."/>
            <person name="Montfort J."/>
            <person name="Schartl M."/>
            <person name="Bobe J."/>
            <person name="Guiguen Y."/>
        </authorList>
    </citation>
    <scope>NUCLEOTIDE SEQUENCE [LARGE SCALE GENOMIC DNA]</scope>
    <source>
        <strain evidence="2">M_S1</strain>
        <tissue evidence="2">Blood</tissue>
    </source>
</reference>
<accession>A0A7J6AZS1</accession>
<feature type="compositionally biased region" description="Basic and acidic residues" evidence="1">
    <location>
        <begin position="406"/>
        <end position="415"/>
    </location>
</feature>
<gene>
    <name evidence="2" type="ORF">AMELA_G00082240</name>
</gene>
<protein>
    <recommendedName>
        <fullName evidence="4">Cell division cycle-associated protein 3</fullName>
    </recommendedName>
</protein>
<evidence type="ECO:0000256" key="1">
    <source>
        <dbReference type="SAM" id="MobiDB-lite"/>
    </source>
</evidence>
<keyword evidence="3" id="KW-1185">Reference proteome</keyword>